<comment type="caution">
    <text evidence="2">The sequence shown here is derived from an EMBL/GenBank/DDBJ whole genome shotgun (WGS) entry which is preliminary data.</text>
</comment>
<feature type="region of interest" description="Disordered" evidence="1">
    <location>
        <begin position="276"/>
        <end position="297"/>
    </location>
</feature>
<reference evidence="2 3" key="1">
    <citation type="submission" date="2015-12" db="EMBL/GenBank/DDBJ databases">
        <title>The genome of Folsomia candida.</title>
        <authorList>
            <person name="Faddeeva A."/>
            <person name="Derks M.F."/>
            <person name="Anvar Y."/>
            <person name="Smit S."/>
            <person name="Van Straalen N."/>
            <person name="Roelofs D."/>
        </authorList>
    </citation>
    <scope>NUCLEOTIDE SEQUENCE [LARGE SCALE GENOMIC DNA]</scope>
    <source>
        <strain evidence="2 3">VU population</strain>
        <tissue evidence="2">Whole body</tissue>
    </source>
</reference>
<keyword evidence="3" id="KW-1185">Reference proteome</keyword>
<dbReference type="Proteomes" id="UP000198287">
    <property type="component" value="Unassembled WGS sequence"/>
</dbReference>
<dbReference type="EMBL" id="LNIX01000002">
    <property type="protein sequence ID" value="OXA60675.1"/>
    <property type="molecule type" value="Genomic_DNA"/>
</dbReference>
<dbReference type="OrthoDB" id="6428710at2759"/>
<dbReference type="AlphaFoldDB" id="A0A226ESR1"/>
<proteinExistence type="predicted"/>
<organism evidence="2 3">
    <name type="scientific">Folsomia candida</name>
    <name type="common">Springtail</name>
    <dbReference type="NCBI Taxonomy" id="158441"/>
    <lineage>
        <taxon>Eukaryota</taxon>
        <taxon>Metazoa</taxon>
        <taxon>Ecdysozoa</taxon>
        <taxon>Arthropoda</taxon>
        <taxon>Hexapoda</taxon>
        <taxon>Collembola</taxon>
        <taxon>Entomobryomorpha</taxon>
        <taxon>Isotomoidea</taxon>
        <taxon>Isotomidae</taxon>
        <taxon>Proisotominae</taxon>
        <taxon>Folsomia</taxon>
    </lineage>
</organism>
<protein>
    <submittedName>
        <fullName evidence="2">Uncharacterized protein</fullName>
    </submittedName>
</protein>
<evidence type="ECO:0000313" key="2">
    <source>
        <dbReference type="EMBL" id="OXA60675.1"/>
    </source>
</evidence>
<feature type="region of interest" description="Disordered" evidence="1">
    <location>
        <begin position="136"/>
        <end position="157"/>
    </location>
</feature>
<sequence length="324" mass="36599">MKPHFVGVNLFQQNPWRSQIHLLKTRTGYLMIKIFPPFFYRKRRHKFTHPRLQDLYRHRPPNPQIIGDPSRPKVNQSYPHFLRQGDKVYRRRVVLPFRHPLQNTCQLRIRILNFKLPIFSRWPETKKADEVTNEIHFSEPPSSLPVEDACSTSSMGGGMEEAKFLQSEFDTEAEVDADDYEDGDLPYIPTTLPQEKPSTELVFPSKERRSSEGLTPLQRPKVIRPPNPASLNDYIAYASGSGSGDKMKINLPREDSLGGGSASASGYVPVGGGVANEGGNLRNSSPGKKKGSIGATNWADFAEMGLRSPRELRKKLREENGESD</sequence>
<evidence type="ECO:0000256" key="1">
    <source>
        <dbReference type="SAM" id="MobiDB-lite"/>
    </source>
</evidence>
<gene>
    <name evidence="2" type="ORF">Fcan01_04918</name>
</gene>
<accession>A0A226ESR1</accession>
<evidence type="ECO:0000313" key="3">
    <source>
        <dbReference type="Proteomes" id="UP000198287"/>
    </source>
</evidence>
<feature type="region of interest" description="Disordered" evidence="1">
    <location>
        <begin position="187"/>
        <end position="227"/>
    </location>
</feature>
<name>A0A226ESR1_FOLCA</name>